<organism evidence="2 3">
    <name type="scientific">Saccharothrix violaceirubra</name>
    <dbReference type="NCBI Taxonomy" id="413306"/>
    <lineage>
        <taxon>Bacteria</taxon>
        <taxon>Bacillati</taxon>
        <taxon>Actinomycetota</taxon>
        <taxon>Actinomycetes</taxon>
        <taxon>Pseudonocardiales</taxon>
        <taxon>Pseudonocardiaceae</taxon>
        <taxon>Saccharothrix</taxon>
    </lineage>
</organism>
<evidence type="ECO:0000259" key="1">
    <source>
        <dbReference type="Pfam" id="PF13460"/>
    </source>
</evidence>
<reference evidence="2 3" key="1">
    <citation type="submission" date="2020-08" db="EMBL/GenBank/DDBJ databases">
        <title>Sequencing the genomes of 1000 actinobacteria strains.</title>
        <authorList>
            <person name="Klenk H.-P."/>
        </authorList>
    </citation>
    <scope>NUCLEOTIDE SEQUENCE [LARGE SCALE GENOMIC DNA]</scope>
    <source>
        <strain evidence="2 3">DSM 45084</strain>
    </source>
</reference>
<accession>A0A7W7T3G6</accession>
<dbReference type="EMBL" id="JACHJS010000001">
    <property type="protein sequence ID" value="MBB4965902.1"/>
    <property type="molecule type" value="Genomic_DNA"/>
</dbReference>
<feature type="domain" description="NAD(P)-binding" evidence="1">
    <location>
        <begin position="10"/>
        <end position="175"/>
    </location>
</feature>
<dbReference type="PANTHER" id="PTHR43162:SF1">
    <property type="entry name" value="PRESTALK A DIFFERENTIATION PROTEIN A"/>
    <property type="match status" value="1"/>
</dbReference>
<dbReference type="InterPro" id="IPR036291">
    <property type="entry name" value="NAD(P)-bd_dom_sf"/>
</dbReference>
<name>A0A7W7T3G6_9PSEU</name>
<keyword evidence="3" id="KW-1185">Reference proteome</keyword>
<evidence type="ECO:0000313" key="3">
    <source>
        <dbReference type="Proteomes" id="UP000542674"/>
    </source>
</evidence>
<dbReference type="AlphaFoldDB" id="A0A7W7T3G6"/>
<dbReference type="InterPro" id="IPR016040">
    <property type="entry name" value="NAD(P)-bd_dom"/>
</dbReference>
<gene>
    <name evidence="2" type="ORF">F4559_003261</name>
</gene>
<sequence length="275" mass="29980">MSEQPILVTGATGKSGRRVVSRLRDKGLPVRAAARGGEYFFDWNDADSWDGALEGVHALYLMPLDGMRLVQPFVERAARHGVRRIVLASGRSVDVPGYVKDTAMMTRFLDGEAAVRESGLEWTISRPGWFSQNFSEGFFAADVRSGELRLPGGDGAVTYIDVDDIADVVVAALTEDGHSGEIYDLSGDEALTLHEVAATISEHAGREVRYVPITVERYVEELLARGWPADFADVIEPLREGRDEHVSDGVGRALGRKPRTFAEFAATTAAQGGWD</sequence>
<dbReference type="RefSeq" id="WP_184669625.1">
    <property type="nucleotide sequence ID" value="NZ_BAABAI010000038.1"/>
</dbReference>
<dbReference type="PANTHER" id="PTHR43162">
    <property type="match status" value="1"/>
</dbReference>
<dbReference type="InterPro" id="IPR051604">
    <property type="entry name" value="Ergot_Alk_Oxidoreductase"/>
</dbReference>
<dbReference type="Gene3D" id="3.90.25.10">
    <property type="entry name" value="UDP-galactose 4-epimerase, domain 1"/>
    <property type="match status" value="1"/>
</dbReference>
<dbReference type="Gene3D" id="3.40.50.720">
    <property type="entry name" value="NAD(P)-binding Rossmann-like Domain"/>
    <property type="match status" value="1"/>
</dbReference>
<dbReference type="Pfam" id="PF13460">
    <property type="entry name" value="NAD_binding_10"/>
    <property type="match status" value="1"/>
</dbReference>
<comment type="caution">
    <text evidence="2">The sequence shown here is derived from an EMBL/GenBank/DDBJ whole genome shotgun (WGS) entry which is preliminary data.</text>
</comment>
<protein>
    <submittedName>
        <fullName evidence="2">Uncharacterized protein YbjT (DUF2867 family)</fullName>
    </submittedName>
</protein>
<evidence type="ECO:0000313" key="2">
    <source>
        <dbReference type="EMBL" id="MBB4965902.1"/>
    </source>
</evidence>
<proteinExistence type="predicted"/>
<dbReference type="SUPFAM" id="SSF51735">
    <property type="entry name" value="NAD(P)-binding Rossmann-fold domains"/>
    <property type="match status" value="1"/>
</dbReference>
<dbReference type="Proteomes" id="UP000542674">
    <property type="component" value="Unassembled WGS sequence"/>
</dbReference>